<comment type="caution">
    <text evidence="1">The sequence shown here is derived from an EMBL/GenBank/DDBJ whole genome shotgun (WGS) entry which is preliminary data.</text>
</comment>
<proteinExistence type="predicted"/>
<sequence length="116" mass="13054">MEKMSQGFRNTCINKIGADPERVEGIRNGQFIEDDPKLKCYAKCIMSLMKTLKDGKLDIDAAMKQVKIMAADDIAPRLVAAGTSCYDEVQNDDACEYAWSYVKCLHSKDAEVFFFP</sequence>
<dbReference type="Proteomes" id="UP001239111">
    <property type="component" value="Chromosome 1"/>
</dbReference>
<evidence type="ECO:0000313" key="1">
    <source>
        <dbReference type="EMBL" id="KAJ8684439.1"/>
    </source>
</evidence>
<evidence type="ECO:0000313" key="2">
    <source>
        <dbReference type="Proteomes" id="UP001239111"/>
    </source>
</evidence>
<keyword evidence="2" id="KW-1185">Reference proteome</keyword>
<accession>A0ACC2PPB4</accession>
<dbReference type="EMBL" id="CM056741">
    <property type="protein sequence ID" value="KAJ8684439.1"/>
    <property type="molecule type" value="Genomic_DNA"/>
</dbReference>
<protein>
    <submittedName>
        <fullName evidence="1">Uncharacterized protein</fullName>
    </submittedName>
</protein>
<reference evidence="1" key="1">
    <citation type="submission" date="2023-04" db="EMBL/GenBank/DDBJ databases">
        <title>A chromosome-level genome assembly of the parasitoid wasp Eretmocerus hayati.</title>
        <authorList>
            <person name="Zhong Y."/>
            <person name="Liu S."/>
            <person name="Liu Y."/>
        </authorList>
    </citation>
    <scope>NUCLEOTIDE SEQUENCE</scope>
    <source>
        <strain evidence="1">ZJU_SS_LIU_2023</strain>
    </source>
</reference>
<organism evidence="1 2">
    <name type="scientific">Eretmocerus hayati</name>
    <dbReference type="NCBI Taxonomy" id="131215"/>
    <lineage>
        <taxon>Eukaryota</taxon>
        <taxon>Metazoa</taxon>
        <taxon>Ecdysozoa</taxon>
        <taxon>Arthropoda</taxon>
        <taxon>Hexapoda</taxon>
        <taxon>Insecta</taxon>
        <taxon>Pterygota</taxon>
        <taxon>Neoptera</taxon>
        <taxon>Endopterygota</taxon>
        <taxon>Hymenoptera</taxon>
        <taxon>Apocrita</taxon>
        <taxon>Proctotrupomorpha</taxon>
        <taxon>Chalcidoidea</taxon>
        <taxon>Aphelinidae</taxon>
        <taxon>Aphelininae</taxon>
        <taxon>Eretmocerus</taxon>
    </lineage>
</organism>
<gene>
    <name evidence="1" type="ORF">QAD02_020231</name>
</gene>
<name>A0ACC2PPB4_9HYME</name>